<evidence type="ECO:0000256" key="4">
    <source>
        <dbReference type="ARBA" id="ARBA00023136"/>
    </source>
</evidence>
<evidence type="ECO:0000256" key="3">
    <source>
        <dbReference type="ARBA" id="ARBA00022989"/>
    </source>
</evidence>
<protein>
    <submittedName>
        <fullName evidence="7">MFS transporter</fullName>
    </submittedName>
</protein>
<dbReference type="Proteomes" id="UP000297983">
    <property type="component" value="Unassembled WGS sequence"/>
</dbReference>
<feature type="transmembrane region" description="Helical" evidence="5">
    <location>
        <begin position="345"/>
        <end position="368"/>
    </location>
</feature>
<organism evidence="7 8">
    <name type="scientific">Cryobacterium gelidum</name>
    <dbReference type="NCBI Taxonomy" id="1259164"/>
    <lineage>
        <taxon>Bacteria</taxon>
        <taxon>Bacillati</taxon>
        <taxon>Actinomycetota</taxon>
        <taxon>Actinomycetes</taxon>
        <taxon>Micrococcales</taxon>
        <taxon>Microbacteriaceae</taxon>
        <taxon>Cryobacterium</taxon>
    </lineage>
</organism>
<dbReference type="PANTHER" id="PTHR23542">
    <property type="match status" value="1"/>
</dbReference>
<feature type="domain" description="Major facilitator superfamily (MFS) profile" evidence="6">
    <location>
        <begin position="222"/>
        <end position="418"/>
    </location>
</feature>
<keyword evidence="8" id="KW-1185">Reference proteome</keyword>
<feature type="transmembrane region" description="Helical" evidence="5">
    <location>
        <begin position="254"/>
        <end position="276"/>
    </location>
</feature>
<feature type="transmembrane region" description="Helical" evidence="5">
    <location>
        <begin position="223"/>
        <end position="248"/>
    </location>
</feature>
<evidence type="ECO:0000256" key="2">
    <source>
        <dbReference type="ARBA" id="ARBA00022692"/>
    </source>
</evidence>
<keyword evidence="3 5" id="KW-1133">Transmembrane helix</keyword>
<reference evidence="7 8" key="1">
    <citation type="submission" date="2019-03" db="EMBL/GenBank/DDBJ databases">
        <title>Genomics of glacier-inhabiting Cryobacterium strains.</title>
        <authorList>
            <person name="Liu Q."/>
            <person name="Xin Y.-H."/>
        </authorList>
    </citation>
    <scope>NUCLEOTIDE SEQUENCE [LARGE SCALE GENOMIC DNA]</scope>
    <source>
        <strain evidence="7 8">Hz16</strain>
    </source>
</reference>
<feature type="transmembrane region" description="Helical" evidence="5">
    <location>
        <begin position="288"/>
        <end position="309"/>
    </location>
</feature>
<feature type="transmembrane region" description="Helical" evidence="5">
    <location>
        <begin position="167"/>
        <end position="193"/>
    </location>
</feature>
<name>A0A4R9AVZ3_9MICO</name>
<evidence type="ECO:0000256" key="5">
    <source>
        <dbReference type="SAM" id="Phobius"/>
    </source>
</evidence>
<feature type="transmembrane region" description="Helical" evidence="5">
    <location>
        <begin position="315"/>
        <end position="333"/>
    </location>
</feature>
<dbReference type="EMBL" id="SOHL01000015">
    <property type="protein sequence ID" value="TFD70917.1"/>
    <property type="molecule type" value="Genomic_DNA"/>
</dbReference>
<keyword evidence="2 5" id="KW-0812">Transmembrane</keyword>
<dbReference type="SUPFAM" id="SSF103473">
    <property type="entry name" value="MFS general substrate transporter"/>
    <property type="match status" value="1"/>
</dbReference>
<feature type="transmembrane region" description="Helical" evidence="5">
    <location>
        <begin position="84"/>
        <end position="105"/>
    </location>
</feature>
<evidence type="ECO:0000313" key="8">
    <source>
        <dbReference type="Proteomes" id="UP000297983"/>
    </source>
</evidence>
<evidence type="ECO:0000259" key="6">
    <source>
        <dbReference type="PROSITE" id="PS50850"/>
    </source>
</evidence>
<dbReference type="AlphaFoldDB" id="A0A4R9AVZ3"/>
<dbReference type="RefSeq" id="WP_134551717.1">
    <property type="nucleotide sequence ID" value="NZ_SOHL01000015.1"/>
</dbReference>
<feature type="transmembrane region" description="Helical" evidence="5">
    <location>
        <begin position="52"/>
        <end position="72"/>
    </location>
</feature>
<dbReference type="InterPro" id="IPR036259">
    <property type="entry name" value="MFS_trans_sf"/>
</dbReference>
<feature type="transmembrane region" description="Helical" evidence="5">
    <location>
        <begin position="112"/>
        <end position="136"/>
    </location>
</feature>
<proteinExistence type="predicted"/>
<comment type="caution">
    <text evidence="7">The sequence shown here is derived from an EMBL/GenBank/DDBJ whole genome shotgun (WGS) entry which is preliminary data.</text>
</comment>
<evidence type="ECO:0000256" key="1">
    <source>
        <dbReference type="ARBA" id="ARBA00004651"/>
    </source>
</evidence>
<gene>
    <name evidence="7" type="ORF">E3T50_10205</name>
</gene>
<feature type="transmembrane region" description="Helical" evidence="5">
    <location>
        <begin position="20"/>
        <end position="45"/>
    </location>
</feature>
<dbReference type="InterPro" id="IPR020846">
    <property type="entry name" value="MFS_dom"/>
</dbReference>
<feature type="transmembrane region" description="Helical" evidence="5">
    <location>
        <begin position="374"/>
        <end position="396"/>
    </location>
</feature>
<dbReference type="Pfam" id="PF07690">
    <property type="entry name" value="MFS_1"/>
    <property type="match status" value="1"/>
</dbReference>
<keyword evidence="4 5" id="KW-0472">Membrane</keyword>
<accession>A0A4R9AVZ3</accession>
<dbReference type="PANTHER" id="PTHR23542:SF1">
    <property type="entry name" value="MAJOR FACILITATOR SUPERFAMILY (MFS) PROFILE DOMAIN-CONTAINING PROTEIN"/>
    <property type="match status" value="1"/>
</dbReference>
<dbReference type="Gene3D" id="1.20.1250.20">
    <property type="entry name" value="MFS general substrate transporter like domains"/>
    <property type="match status" value="1"/>
</dbReference>
<comment type="subcellular location">
    <subcellularLocation>
        <location evidence="1">Cell membrane</location>
        <topology evidence="1">Multi-pass membrane protein</topology>
    </subcellularLocation>
</comment>
<sequence>MTPPANMSSGYFEVLRTTGVLRVFVPALLGRLSFAMVTLVLLFAVQRSTDSFAVAGAATGAFGLANVIASPYRARFVDRRGQRFALNSLAIAFAAGLGGIAALTAQPDPSSGALVALAAIVGLFPPPLGASMRVVWGSLTSPGALRTKAYSIDAVCEELLFTTGPLIAAAILSAASPAVGLLAIATVALAGTLGMTSSSLSRQHVAVTASPGKSSRPLRQSGFVAVLIALLGVGVVLGTVEVVAPAIADRQGSVGLAGILLASFAAGSAVGGLLYGQRTWRSSLVKRLLISVTVMTALCALLTTIEFVVVLGCGLAAVGFFLAPSLVTGYLLADDLTATEVRTEASSWINTAVNAGAAVAAVMVGFAMDAIEPRLGFIIGAAVALILLITATVPLIRNSKAAPVADQLQSASIKRAPR</sequence>
<dbReference type="InterPro" id="IPR011701">
    <property type="entry name" value="MFS"/>
</dbReference>
<evidence type="ECO:0000313" key="7">
    <source>
        <dbReference type="EMBL" id="TFD70917.1"/>
    </source>
</evidence>
<dbReference type="PROSITE" id="PS50850">
    <property type="entry name" value="MFS"/>
    <property type="match status" value="1"/>
</dbReference>
<dbReference type="GO" id="GO:0022857">
    <property type="term" value="F:transmembrane transporter activity"/>
    <property type="evidence" value="ECO:0007669"/>
    <property type="project" value="InterPro"/>
</dbReference>
<dbReference type="GO" id="GO:0005886">
    <property type="term" value="C:plasma membrane"/>
    <property type="evidence" value="ECO:0007669"/>
    <property type="project" value="UniProtKB-SubCell"/>
</dbReference>